<dbReference type="EMBL" id="BEWI01000031">
    <property type="protein sequence ID" value="GAY21172.1"/>
    <property type="molecule type" value="Genomic_DNA"/>
</dbReference>
<name>A0A292Z7S8_SPHSA</name>
<evidence type="ECO:0000313" key="2">
    <source>
        <dbReference type="EMBL" id="GFZ87602.1"/>
    </source>
</evidence>
<dbReference type="KEGG" id="sbar:H5V43_06725"/>
<dbReference type="AlphaFoldDB" id="A0A292Z7S8"/>
<dbReference type="Proteomes" id="UP000628109">
    <property type="component" value="Unassembled WGS sequence"/>
</dbReference>
<dbReference type="RefSeq" id="WP_025549176.1">
    <property type="nucleotide sequence ID" value="NZ_BATN01000035.1"/>
</dbReference>
<evidence type="ECO:0000313" key="4">
    <source>
        <dbReference type="Proteomes" id="UP000221538"/>
    </source>
</evidence>
<reference evidence="2" key="9">
    <citation type="submission" date="2024-05" db="EMBL/GenBank/DDBJ databases">
        <authorList>
            <person name="Sun Q."/>
            <person name="Sedlacek I."/>
        </authorList>
    </citation>
    <scope>NUCLEOTIDE SEQUENCE</scope>
    <source>
        <strain evidence="2">CCM 7327</strain>
    </source>
</reference>
<sequence>MYIIDFRHDLNLLDIRWRGIFTDGAIAEYARILKRQFVEQGFQPGYLLRMDMTDSAVQTQDAVASFGRHLGDFPKARRIAIVTPSAIASMQVRRVMTQSYLRIFPWAEPALEWLLEDEAAVAGL</sequence>
<evidence type="ECO:0000313" key="1">
    <source>
        <dbReference type="EMBL" id="GAY21172.1"/>
    </source>
</evidence>
<evidence type="ECO:0000313" key="6">
    <source>
        <dbReference type="Proteomes" id="UP000628109"/>
    </source>
</evidence>
<proteinExistence type="predicted"/>
<accession>A0A292Z7S8</accession>
<dbReference type="Proteomes" id="UP000221538">
    <property type="component" value="Unassembled WGS sequence"/>
</dbReference>
<evidence type="ECO:0000313" key="3">
    <source>
        <dbReference type="EMBL" id="QOT72800.1"/>
    </source>
</evidence>
<reference evidence="3" key="8">
    <citation type="journal article" date="2021" name="Microbiol. Resour. Announc.">
        <title>Complete Genome Sequence of Sphingobium barthaii KK22, a High-Molecular-Weight Polycyclic Aromatic Hydrocarbon-Degrading Soil Bacterium.</title>
        <authorList>
            <person name="Mori J.F."/>
            <person name="Kanaly R.A."/>
        </authorList>
    </citation>
    <scope>NUCLEOTIDE SEQUENCE</scope>
    <source>
        <strain evidence="3">KK22</strain>
    </source>
</reference>
<organism evidence="1 4">
    <name type="scientific">Sphingobium fuliginis (strain ATCC 27551)</name>
    <dbReference type="NCBI Taxonomy" id="336203"/>
    <lineage>
        <taxon>Bacteria</taxon>
        <taxon>Pseudomonadati</taxon>
        <taxon>Pseudomonadota</taxon>
        <taxon>Alphaproteobacteria</taxon>
        <taxon>Sphingomonadales</taxon>
        <taxon>Sphingomonadaceae</taxon>
        <taxon>Sphingobium</taxon>
    </lineage>
</organism>
<reference evidence="1" key="4">
    <citation type="submission" date="2017-10" db="EMBL/GenBank/DDBJ databases">
        <title>Bioaugmenting a lab-scale membrane bioreactor with Sphingobium fuliginis OMI to degrade 4-tert-butylphenol.</title>
        <authorList>
            <person name="Takada K."/>
            <person name="Shiba T."/>
            <person name="Soda S."/>
            <person name="Inoue D."/>
            <person name="Miyake M."/>
            <person name="Eguchi M."/>
            <person name="Ike M."/>
        </authorList>
    </citation>
    <scope>NUCLEOTIDE SEQUENCE</scope>
    <source>
        <strain evidence="1">OMI</strain>
    </source>
</reference>
<gene>
    <name evidence="2" type="ORF">GCM10019071_16340</name>
    <name evidence="3" type="ORF">H5V43_06725</name>
    <name evidence="1" type="ORF">SFOMI_1707</name>
</gene>
<dbReference type="EMBL" id="CP060035">
    <property type="protein sequence ID" value="QOT72800.1"/>
    <property type="molecule type" value="Genomic_DNA"/>
</dbReference>
<reference evidence="5" key="7">
    <citation type="submission" date="2020-08" db="EMBL/GenBank/DDBJ databases">
        <title>Complete genome sequence of Sphingobium barthaii strain KK22, a high-molecular-weight polycyclic aromatic hydrocarbon-degrading soil bacterium.</title>
        <authorList>
            <person name="Mori J.F."/>
            <person name="Kanaly R.A."/>
        </authorList>
    </citation>
    <scope>NUCLEOTIDE SEQUENCE [LARGE SCALE GENOMIC DNA]</scope>
    <source>
        <strain evidence="5">KK22</strain>
    </source>
</reference>
<reference evidence="1" key="5">
    <citation type="submission" date="2017-10" db="EMBL/GenBank/DDBJ databases">
        <authorList>
            <person name="Banno H."/>
            <person name="Chua N.-H."/>
        </authorList>
    </citation>
    <scope>NUCLEOTIDE SEQUENCE</scope>
    <source>
        <strain evidence="1">OMI</strain>
    </source>
</reference>
<reference evidence="6" key="6">
    <citation type="journal article" date="2019" name="Int. J. Syst. Evol. Microbiol.">
        <title>The Global Catalogue of Microorganisms (GCM) 10K type strain sequencing project: providing services to taxonomists for standard genome sequencing and annotation.</title>
        <authorList>
            <consortium name="The Broad Institute Genomics Platform"/>
            <consortium name="The Broad Institute Genome Sequencing Center for Infectious Disease"/>
            <person name="Wu L."/>
            <person name="Ma J."/>
        </authorList>
    </citation>
    <scope>NUCLEOTIDE SEQUENCE [LARGE SCALE GENOMIC DNA]</scope>
    <source>
        <strain evidence="6">CCM 7327</strain>
    </source>
</reference>
<dbReference type="Proteomes" id="UP000593663">
    <property type="component" value="Chromosome 1"/>
</dbReference>
<reference evidence="2" key="3">
    <citation type="journal article" date="2014" name="Int. J. Syst. Evol. Microbiol.">
        <title>Complete genome of a new Firmicutes species belonging to the dominant human colonic microbiota ('Ruminococcus bicirculans') reveals two chromosomes and a selective capacity to utilize plant glucans.</title>
        <authorList>
            <consortium name="NISC Comparative Sequencing Program"/>
            <person name="Wegmann U."/>
            <person name="Louis P."/>
            <person name="Goesmann A."/>
            <person name="Henrissat B."/>
            <person name="Duncan S.H."/>
            <person name="Flint H.J."/>
        </authorList>
    </citation>
    <scope>NUCLEOTIDE SEQUENCE</scope>
    <source>
        <strain evidence="2">CCM 7327</strain>
    </source>
</reference>
<reference evidence="1 4" key="2">
    <citation type="journal article" date="2013" name="Environ. Sci. Technol.">
        <title>The 4-tert-butylphenol-utilizing bacterium Sphingobium fuliginis OMI can degrade bisphenols via phenolic ring hydroxylation and meta-cleavage pathway.</title>
        <authorList>
            <person name="Ogata Y."/>
            <person name="Goda S."/>
            <person name="Toyama T."/>
            <person name="Sei K."/>
            <person name="Ike M."/>
        </authorList>
    </citation>
    <scope>NUCLEOTIDE SEQUENCE [LARGE SCALE GENOMIC DNA]</scope>
    <source>
        <strain evidence="1 4">OMI</strain>
    </source>
</reference>
<keyword evidence="6" id="KW-1185">Reference proteome</keyword>
<dbReference type="EMBL" id="BMDU01000003">
    <property type="protein sequence ID" value="GFZ87602.1"/>
    <property type="molecule type" value="Genomic_DNA"/>
</dbReference>
<protein>
    <submittedName>
        <fullName evidence="3">STAS/SEC14 domain-containing protein</fullName>
    </submittedName>
</protein>
<evidence type="ECO:0000313" key="5">
    <source>
        <dbReference type="Proteomes" id="UP000593663"/>
    </source>
</evidence>
<reference evidence="1 4" key="1">
    <citation type="journal article" date="2013" name="Biodegradation">
        <title>Occurrence of 4-tert-butylphenol (4-t-BP) biodegradation in an aquatic sample caused by the presence of Spirodela polyrrhiza and isolation of a 4-t-BP-utilizing bacterium.</title>
        <authorList>
            <person name="Ogata Y."/>
            <person name="Toyama T."/>
            <person name="Yu N."/>
            <person name="Wang X."/>
            <person name="Sei K."/>
            <person name="Ike M."/>
        </authorList>
    </citation>
    <scope>NUCLEOTIDE SEQUENCE [LARGE SCALE GENOMIC DNA]</scope>
    <source>
        <strain evidence="1 4">OMI</strain>
    </source>
</reference>